<sequence length="240" mass="26008">MVEVDVGDDGGGGGGSDDDGGLGRGGRGRVGDDVNDVDGDDDDERNDEVKAERAAGGGGEVKTTAEEPCECYVVRSLLYERAAHCCAEFRHQTFNKHNKANATRPYKYRASIQPNPQLTHFRVSTSRPLLPFLDSSPPSTTPFLTPTDSPARVFNLGPDIDLDNEHTTLEIVHILAADLERVAATALNICTCSPFLIFVQLNEYGSARRVMQRLVGTKVLGSNSIGIMFKEIAHYNLPTS</sequence>
<evidence type="ECO:0000313" key="2">
    <source>
        <dbReference type="EMBL" id="KAK7001309.1"/>
    </source>
</evidence>
<keyword evidence="3" id="KW-1185">Reference proteome</keyword>
<evidence type="ECO:0000313" key="3">
    <source>
        <dbReference type="Proteomes" id="UP001362999"/>
    </source>
</evidence>
<dbReference type="AlphaFoldDB" id="A0AAW0A530"/>
<feature type="compositionally biased region" description="Acidic residues" evidence="1">
    <location>
        <begin position="33"/>
        <end position="46"/>
    </location>
</feature>
<name>A0AAW0A530_9AGAR</name>
<accession>A0AAW0A530</accession>
<feature type="region of interest" description="Disordered" evidence="1">
    <location>
        <begin position="1"/>
        <end position="62"/>
    </location>
</feature>
<reference evidence="2 3" key="1">
    <citation type="journal article" date="2024" name="J Genomics">
        <title>Draft genome sequencing and assembly of Favolaschia claudopus CIRM-BRFM 2984 isolated from oak limbs.</title>
        <authorList>
            <person name="Navarro D."/>
            <person name="Drula E."/>
            <person name="Chaduli D."/>
            <person name="Cazenave R."/>
            <person name="Ahrendt S."/>
            <person name="Wang J."/>
            <person name="Lipzen A."/>
            <person name="Daum C."/>
            <person name="Barry K."/>
            <person name="Grigoriev I.V."/>
            <person name="Favel A."/>
            <person name="Rosso M.N."/>
            <person name="Martin F."/>
        </authorList>
    </citation>
    <scope>NUCLEOTIDE SEQUENCE [LARGE SCALE GENOMIC DNA]</scope>
    <source>
        <strain evidence="2 3">CIRM-BRFM 2984</strain>
    </source>
</reference>
<protein>
    <submittedName>
        <fullName evidence="2">Uncharacterized protein</fullName>
    </submittedName>
</protein>
<comment type="caution">
    <text evidence="2">The sequence shown here is derived from an EMBL/GenBank/DDBJ whole genome shotgun (WGS) entry which is preliminary data.</text>
</comment>
<dbReference type="Proteomes" id="UP001362999">
    <property type="component" value="Unassembled WGS sequence"/>
</dbReference>
<evidence type="ECO:0000256" key="1">
    <source>
        <dbReference type="SAM" id="MobiDB-lite"/>
    </source>
</evidence>
<dbReference type="EMBL" id="JAWWNJ010000083">
    <property type="protein sequence ID" value="KAK7001309.1"/>
    <property type="molecule type" value="Genomic_DNA"/>
</dbReference>
<gene>
    <name evidence="2" type="ORF">R3P38DRAFT_3611688</name>
</gene>
<proteinExistence type="predicted"/>
<organism evidence="2 3">
    <name type="scientific">Favolaschia claudopus</name>
    <dbReference type="NCBI Taxonomy" id="2862362"/>
    <lineage>
        <taxon>Eukaryota</taxon>
        <taxon>Fungi</taxon>
        <taxon>Dikarya</taxon>
        <taxon>Basidiomycota</taxon>
        <taxon>Agaricomycotina</taxon>
        <taxon>Agaricomycetes</taxon>
        <taxon>Agaricomycetidae</taxon>
        <taxon>Agaricales</taxon>
        <taxon>Marasmiineae</taxon>
        <taxon>Mycenaceae</taxon>
        <taxon>Favolaschia</taxon>
    </lineage>
</organism>